<dbReference type="EMBL" id="KZ451921">
    <property type="protein sequence ID" value="PKA62054.1"/>
    <property type="molecule type" value="Genomic_DNA"/>
</dbReference>
<keyword evidence="2" id="KW-1185">Reference proteome</keyword>
<gene>
    <name evidence="1" type="ORF">AXF42_Ash018279</name>
</gene>
<proteinExistence type="predicted"/>
<dbReference type="Proteomes" id="UP000236161">
    <property type="component" value="Unassembled WGS sequence"/>
</dbReference>
<dbReference type="AlphaFoldDB" id="A0A2I0B2P5"/>
<evidence type="ECO:0000313" key="1">
    <source>
        <dbReference type="EMBL" id="PKA62054.1"/>
    </source>
</evidence>
<evidence type="ECO:0000313" key="2">
    <source>
        <dbReference type="Proteomes" id="UP000236161"/>
    </source>
</evidence>
<organism evidence="1 2">
    <name type="scientific">Apostasia shenzhenica</name>
    <dbReference type="NCBI Taxonomy" id="1088818"/>
    <lineage>
        <taxon>Eukaryota</taxon>
        <taxon>Viridiplantae</taxon>
        <taxon>Streptophyta</taxon>
        <taxon>Embryophyta</taxon>
        <taxon>Tracheophyta</taxon>
        <taxon>Spermatophyta</taxon>
        <taxon>Magnoliopsida</taxon>
        <taxon>Liliopsida</taxon>
        <taxon>Asparagales</taxon>
        <taxon>Orchidaceae</taxon>
        <taxon>Apostasioideae</taxon>
        <taxon>Apostasia</taxon>
    </lineage>
</organism>
<protein>
    <submittedName>
        <fullName evidence="1">Uncharacterized protein</fullName>
    </submittedName>
</protein>
<accession>A0A2I0B2P5</accession>
<sequence length="108" mass="12032">MLQKNGGFKVWSNVMHEVAKAKRRRRRLQRPNVGRGRLQKAKCRVREAAEGQTSCTRFEMTEPFCTMLQKAEPARLRLEVLGDDCWPDAGSGWPHGWSCGGGVAGSCG</sequence>
<name>A0A2I0B2P5_9ASPA</name>
<reference evidence="1 2" key="1">
    <citation type="journal article" date="2017" name="Nature">
        <title>The Apostasia genome and the evolution of orchids.</title>
        <authorList>
            <person name="Zhang G.Q."/>
            <person name="Liu K.W."/>
            <person name="Li Z."/>
            <person name="Lohaus R."/>
            <person name="Hsiao Y.Y."/>
            <person name="Niu S.C."/>
            <person name="Wang J.Y."/>
            <person name="Lin Y.C."/>
            <person name="Xu Q."/>
            <person name="Chen L.J."/>
            <person name="Yoshida K."/>
            <person name="Fujiwara S."/>
            <person name="Wang Z.W."/>
            <person name="Zhang Y.Q."/>
            <person name="Mitsuda N."/>
            <person name="Wang M."/>
            <person name="Liu G.H."/>
            <person name="Pecoraro L."/>
            <person name="Huang H.X."/>
            <person name="Xiao X.J."/>
            <person name="Lin M."/>
            <person name="Wu X.Y."/>
            <person name="Wu W.L."/>
            <person name="Chen Y.Y."/>
            <person name="Chang S.B."/>
            <person name="Sakamoto S."/>
            <person name="Ohme-Takagi M."/>
            <person name="Yagi M."/>
            <person name="Zeng S.J."/>
            <person name="Shen C.Y."/>
            <person name="Yeh C.M."/>
            <person name="Luo Y.B."/>
            <person name="Tsai W.C."/>
            <person name="Van de Peer Y."/>
            <person name="Liu Z.J."/>
        </authorList>
    </citation>
    <scope>NUCLEOTIDE SEQUENCE [LARGE SCALE GENOMIC DNA]</scope>
    <source>
        <strain evidence="2">cv. Shenzhen</strain>
        <tissue evidence="1">Stem</tissue>
    </source>
</reference>